<dbReference type="EMBL" id="AFFK01019728">
    <property type="status" value="NOT_ANNOTATED_CDS"/>
    <property type="molecule type" value="Genomic_DNA"/>
</dbReference>
<evidence type="ECO:0000313" key="1">
    <source>
        <dbReference type="EnsemblMetazoa" id="SMAR005220-PA"/>
    </source>
</evidence>
<sequence length="408" mass="47669">MKYIDLVVNSDKRCTPFETILKYGCGPNFILNRRKSFRLMIKEQGKTFWFRFWLKFCLHPEDLELTKLINDCMPGVLEIVNEAISEKFVEARVQAACEYSLEKIISHMILSYMLYDTQSTKNGKCSTRKIIDVMENCGLLAFGCALCEVFYKWLVEKDVDTAVDRTYWEVPEIYLRSDFKPGPLELYMAYTWHYKLPAMLGVSLDDVPWLKKLLNVKQKEEIKRKSCEVKECNDKSLYNRTAADWEEDLSIIKNKILNVDGRIKPLKPILSKIVEERKTEKNKKRTKFILNNNNIDTSIHELLAENRWLPADNEPNDPSKKLNQNDVNKVTSNLTNDKFLGKHLTENNNALRKTLYHRDIIAVLIVKLKIGLKDMTLSIENNGIFQHAFYKATAKNITYKQLFNAFKH</sequence>
<reference evidence="1" key="2">
    <citation type="submission" date="2015-02" db="UniProtKB">
        <authorList>
            <consortium name="EnsemblMetazoa"/>
        </authorList>
    </citation>
    <scope>IDENTIFICATION</scope>
</reference>
<keyword evidence="2" id="KW-1185">Reference proteome</keyword>
<dbReference type="Proteomes" id="UP000014500">
    <property type="component" value="Unassembled WGS sequence"/>
</dbReference>
<dbReference type="PhylomeDB" id="T1IVL9"/>
<organism evidence="1 2">
    <name type="scientific">Strigamia maritima</name>
    <name type="common">European centipede</name>
    <name type="synonym">Geophilus maritimus</name>
    <dbReference type="NCBI Taxonomy" id="126957"/>
    <lineage>
        <taxon>Eukaryota</taxon>
        <taxon>Metazoa</taxon>
        <taxon>Ecdysozoa</taxon>
        <taxon>Arthropoda</taxon>
        <taxon>Myriapoda</taxon>
        <taxon>Chilopoda</taxon>
        <taxon>Pleurostigmophora</taxon>
        <taxon>Geophilomorpha</taxon>
        <taxon>Linotaeniidae</taxon>
        <taxon>Strigamia</taxon>
    </lineage>
</organism>
<evidence type="ECO:0000313" key="2">
    <source>
        <dbReference type="Proteomes" id="UP000014500"/>
    </source>
</evidence>
<proteinExistence type="predicted"/>
<name>T1IVL9_STRMM</name>
<dbReference type="eggNOG" id="ENOG502S1UW">
    <property type="taxonomic scope" value="Eukaryota"/>
</dbReference>
<dbReference type="STRING" id="126957.T1IVL9"/>
<dbReference type="EnsemblMetazoa" id="SMAR005220-RA">
    <property type="protein sequence ID" value="SMAR005220-PA"/>
    <property type="gene ID" value="SMAR005220"/>
</dbReference>
<dbReference type="HOGENOM" id="CLU_674962_0_0_1"/>
<accession>T1IVL9</accession>
<dbReference type="AlphaFoldDB" id="T1IVL9"/>
<reference evidence="2" key="1">
    <citation type="submission" date="2011-05" db="EMBL/GenBank/DDBJ databases">
        <authorList>
            <person name="Richards S.R."/>
            <person name="Qu J."/>
            <person name="Jiang H."/>
            <person name="Jhangiani S.N."/>
            <person name="Agravi P."/>
            <person name="Goodspeed R."/>
            <person name="Gross S."/>
            <person name="Mandapat C."/>
            <person name="Jackson L."/>
            <person name="Mathew T."/>
            <person name="Pu L."/>
            <person name="Thornton R."/>
            <person name="Saada N."/>
            <person name="Wilczek-Boney K.B."/>
            <person name="Lee S."/>
            <person name="Kovar C."/>
            <person name="Wu Y."/>
            <person name="Scherer S.E."/>
            <person name="Worley K.C."/>
            <person name="Muzny D.M."/>
            <person name="Gibbs R."/>
        </authorList>
    </citation>
    <scope>NUCLEOTIDE SEQUENCE</scope>
    <source>
        <strain evidence="2">Brora</strain>
    </source>
</reference>
<protein>
    <submittedName>
        <fullName evidence="1">Uncharacterized protein</fullName>
    </submittedName>
</protein>